<feature type="domain" description="Capsule synthesis protein CapA" evidence="2">
    <location>
        <begin position="18"/>
        <end position="257"/>
    </location>
</feature>
<dbReference type="Gene3D" id="3.60.21.10">
    <property type="match status" value="1"/>
</dbReference>
<dbReference type="PANTHER" id="PTHR33393:SF11">
    <property type="entry name" value="POLYGLUTAMINE SYNTHESIS ACCESSORY PROTEIN RV0574C-RELATED"/>
    <property type="match status" value="1"/>
</dbReference>
<dbReference type="InterPro" id="IPR029052">
    <property type="entry name" value="Metallo-depent_PP-like"/>
</dbReference>
<dbReference type="CDD" id="cd07381">
    <property type="entry name" value="MPP_CapA"/>
    <property type="match status" value="1"/>
</dbReference>
<reference evidence="3 4" key="1">
    <citation type="submission" date="2017-02" db="EMBL/GenBank/DDBJ databases">
        <title>Genomic diversity within the haloalkaliphilic genus Thioalkalivibrio.</title>
        <authorList>
            <person name="Ahn A.-C."/>
            <person name="Meier-Kolthoff J."/>
            <person name="Overmars L."/>
            <person name="Richter M."/>
            <person name="Woyke T."/>
            <person name="Sorokin D.Y."/>
            <person name="Muyzer G."/>
        </authorList>
    </citation>
    <scope>NUCLEOTIDE SEQUENCE [LARGE SCALE GENOMIC DNA]</scope>
    <source>
        <strain evidence="3 4">HL17</strain>
    </source>
</reference>
<evidence type="ECO:0000313" key="3">
    <source>
        <dbReference type="EMBL" id="OOC11450.1"/>
    </source>
</evidence>
<dbReference type="Pfam" id="PF09587">
    <property type="entry name" value="PGA_cap"/>
    <property type="match status" value="1"/>
</dbReference>
<dbReference type="AlphaFoldDB" id="A0A1V3A258"/>
<comment type="caution">
    <text evidence="3">The sequence shown here is derived from an EMBL/GenBank/DDBJ whole genome shotgun (WGS) entry which is preliminary data.</text>
</comment>
<dbReference type="EMBL" id="MUZR01000002">
    <property type="protein sequence ID" value="OOC11450.1"/>
    <property type="molecule type" value="Genomic_DNA"/>
</dbReference>
<proteinExistence type="inferred from homology"/>
<gene>
    <name evidence="3" type="ORF">B1A74_00315</name>
</gene>
<dbReference type="STRING" id="252474.B1A74_00315"/>
<dbReference type="Proteomes" id="UP000189177">
    <property type="component" value="Unassembled WGS sequence"/>
</dbReference>
<dbReference type="OrthoDB" id="9810718at2"/>
<sequence length="386" mass="42848">MEPQPCTGDRNSGESKLKLIFTGDTRLIRTPGTEQAGKPQSPFARVQHLLQGADVLSGNLECFFTEDLENQKGLWKHPKVLRADPAMATTLVEAGFSILNLANNHMMDGGPQGLETTTDTLNRIGLPWSGAGRGHGQAIAPAWLERGGRTLAFIGAGDNSHDYAGPETPGVAPMEPFGDLLQRTREAAEQADIVVVQLHADLEFSYAPAPYRVKLSRALIDHGATLVIQHHPHVVQGVERYRNGLIAYSLGNFVFNVRGNAYQEGFPEARYGWILSVDLDPATHGVTGWDMEPVWIADDHRPEPIEGAPRETALRDFAGRCAVLRSSRQLRRAWLGRSWREARYHALMAYYKSRRGRPGAAMLDLLDLPMRPRNRFWLRALPLLGR</sequence>
<evidence type="ECO:0000259" key="2">
    <source>
        <dbReference type="SMART" id="SM00854"/>
    </source>
</evidence>
<keyword evidence="4" id="KW-1185">Reference proteome</keyword>
<evidence type="ECO:0000256" key="1">
    <source>
        <dbReference type="ARBA" id="ARBA00005662"/>
    </source>
</evidence>
<dbReference type="SUPFAM" id="SSF56300">
    <property type="entry name" value="Metallo-dependent phosphatases"/>
    <property type="match status" value="1"/>
</dbReference>
<accession>A0A1V3A258</accession>
<evidence type="ECO:0000313" key="4">
    <source>
        <dbReference type="Proteomes" id="UP000189177"/>
    </source>
</evidence>
<dbReference type="InterPro" id="IPR052169">
    <property type="entry name" value="CW_Biosynth-Accessory"/>
</dbReference>
<dbReference type="PANTHER" id="PTHR33393">
    <property type="entry name" value="POLYGLUTAMINE SYNTHESIS ACCESSORY PROTEIN RV0574C-RELATED"/>
    <property type="match status" value="1"/>
</dbReference>
<organism evidence="3 4">
    <name type="scientific">Thioalkalivibrio halophilus</name>
    <dbReference type="NCBI Taxonomy" id="252474"/>
    <lineage>
        <taxon>Bacteria</taxon>
        <taxon>Pseudomonadati</taxon>
        <taxon>Pseudomonadota</taxon>
        <taxon>Gammaproteobacteria</taxon>
        <taxon>Chromatiales</taxon>
        <taxon>Ectothiorhodospiraceae</taxon>
        <taxon>Thioalkalivibrio</taxon>
    </lineage>
</organism>
<dbReference type="SMART" id="SM00854">
    <property type="entry name" value="PGA_cap"/>
    <property type="match status" value="1"/>
</dbReference>
<name>A0A1V3A258_9GAMM</name>
<comment type="similarity">
    <text evidence="1">Belongs to the CapA family.</text>
</comment>
<dbReference type="InterPro" id="IPR019079">
    <property type="entry name" value="Capsule_synth_CapA"/>
</dbReference>
<protein>
    <recommendedName>
        <fullName evidence="2">Capsule synthesis protein CapA domain-containing protein</fullName>
    </recommendedName>
</protein>